<dbReference type="EMBL" id="MZGX01000072">
    <property type="protein sequence ID" value="OPX41827.1"/>
    <property type="molecule type" value="Genomic_DNA"/>
</dbReference>
<proteinExistence type="predicted"/>
<protein>
    <submittedName>
        <fullName evidence="1">Uncharacterized protein</fullName>
    </submittedName>
</protein>
<evidence type="ECO:0000313" key="1">
    <source>
        <dbReference type="EMBL" id="OPX41827.1"/>
    </source>
</evidence>
<gene>
    <name evidence="1" type="ORF">CLHUN_43040</name>
</gene>
<reference evidence="1 2" key="1">
    <citation type="submission" date="2017-03" db="EMBL/GenBank/DDBJ databases">
        <title>Genome sequence of Clostridium hungatei DSM 14427.</title>
        <authorList>
            <person name="Poehlein A."/>
            <person name="Daniel R."/>
        </authorList>
    </citation>
    <scope>NUCLEOTIDE SEQUENCE [LARGE SCALE GENOMIC DNA]</scope>
    <source>
        <strain evidence="1 2">DSM 14427</strain>
    </source>
</reference>
<dbReference type="Proteomes" id="UP000191554">
    <property type="component" value="Unassembled WGS sequence"/>
</dbReference>
<accession>A0A1V4SEZ2</accession>
<keyword evidence="2" id="KW-1185">Reference proteome</keyword>
<organism evidence="1 2">
    <name type="scientific">Ruminiclostridium hungatei</name>
    <name type="common">Clostridium hungatei</name>
    <dbReference type="NCBI Taxonomy" id="48256"/>
    <lineage>
        <taxon>Bacteria</taxon>
        <taxon>Bacillati</taxon>
        <taxon>Bacillota</taxon>
        <taxon>Clostridia</taxon>
        <taxon>Eubacteriales</taxon>
        <taxon>Oscillospiraceae</taxon>
        <taxon>Ruminiclostridium</taxon>
    </lineage>
</organism>
<evidence type="ECO:0000313" key="2">
    <source>
        <dbReference type="Proteomes" id="UP000191554"/>
    </source>
</evidence>
<name>A0A1V4SEZ2_RUMHU</name>
<sequence length="29" mass="3569">MKVKIYLEFYVEPKLMQVIEMKLLLILNK</sequence>
<comment type="caution">
    <text evidence="1">The sequence shown here is derived from an EMBL/GenBank/DDBJ whole genome shotgun (WGS) entry which is preliminary data.</text>
</comment>
<dbReference type="AlphaFoldDB" id="A0A1V4SEZ2"/>